<keyword evidence="6" id="KW-0560">Oxidoreductase</keyword>
<keyword evidence="5" id="KW-0288">FMN</keyword>
<evidence type="ECO:0000256" key="9">
    <source>
        <dbReference type="ARBA" id="ARBA00049401"/>
    </source>
</evidence>
<comment type="cofactor">
    <cofactor evidence="1">
        <name>FMN</name>
        <dbReference type="ChEBI" id="CHEBI:58210"/>
    </cofactor>
</comment>
<dbReference type="GO" id="GO:0018580">
    <property type="term" value="F:nitronate monooxygenase activity"/>
    <property type="evidence" value="ECO:0007669"/>
    <property type="project" value="InterPro"/>
</dbReference>
<gene>
    <name evidence="10" type="ORF">HG543_14385</name>
</gene>
<evidence type="ECO:0000256" key="2">
    <source>
        <dbReference type="ARBA" id="ARBA00009881"/>
    </source>
</evidence>
<proteinExistence type="inferred from homology"/>
<protein>
    <recommendedName>
        <fullName evidence="8">Propionate 3-nitronate monooxygenase</fullName>
    </recommendedName>
</protein>
<evidence type="ECO:0000313" key="11">
    <source>
        <dbReference type="Proteomes" id="UP000518300"/>
    </source>
</evidence>
<organism evidence="10 11">
    <name type="scientific">Pyxidicoccus fallax</name>
    <dbReference type="NCBI Taxonomy" id="394095"/>
    <lineage>
        <taxon>Bacteria</taxon>
        <taxon>Pseudomonadati</taxon>
        <taxon>Myxococcota</taxon>
        <taxon>Myxococcia</taxon>
        <taxon>Myxococcales</taxon>
        <taxon>Cystobacterineae</taxon>
        <taxon>Myxococcaceae</taxon>
        <taxon>Pyxidicoccus</taxon>
    </lineage>
</organism>
<evidence type="ECO:0000313" key="10">
    <source>
        <dbReference type="EMBL" id="NMO16028.1"/>
    </source>
</evidence>
<dbReference type="PANTHER" id="PTHR42747:SF3">
    <property type="entry name" value="NITRONATE MONOOXYGENASE-RELATED"/>
    <property type="match status" value="1"/>
</dbReference>
<dbReference type="Gene3D" id="3.20.20.70">
    <property type="entry name" value="Aldolase class I"/>
    <property type="match status" value="1"/>
</dbReference>
<comment type="catalytic activity">
    <reaction evidence="9">
        <text>3 propionate 3-nitronate + 3 O2 + H2O = 3 3-oxopropanoate + 2 nitrate + nitrite + H2O2 + 3 H(+)</text>
        <dbReference type="Rhea" id="RHEA:57332"/>
        <dbReference type="ChEBI" id="CHEBI:15377"/>
        <dbReference type="ChEBI" id="CHEBI:15378"/>
        <dbReference type="ChEBI" id="CHEBI:15379"/>
        <dbReference type="ChEBI" id="CHEBI:16240"/>
        <dbReference type="ChEBI" id="CHEBI:16301"/>
        <dbReference type="ChEBI" id="CHEBI:17632"/>
        <dbReference type="ChEBI" id="CHEBI:33190"/>
        <dbReference type="ChEBI" id="CHEBI:136067"/>
    </reaction>
</comment>
<keyword evidence="3" id="KW-0216">Detoxification</keyword>
<sequence>MSESRGGRWSSGTEAVRRLGVRYPIVQGPFGGGLSTAKLAATVSNLGGLGSFGAHILSPDEIFQVTKDIRSLTPNPFAMNLWVSDHDPGGLELSPEEFERVWALFEPYYRELGVPKPERPQRYTYRFEEQVDALLEARPPVFSFVFGVPSATILAECRKRGIVTAGAATSIAEARALDDAGVDLIVATGFEAGGHRPSFLARAEDSLMGTLALTPLVADRVKAPVISAGGIGDGRGIKAVLTLGAQAAQLGTAFLACEESGASPAHRAALFSDQSEHTALTRAFTGRLARGLRNRWSDEVGRVAQLPPFPIQSWFASQLKPAAIQAGRTDLVSLWSGQIAPNLRHRTTPALMESLIRELES</sequence>
<comment type="similarity">
    <text evidence="2">Belongs to the nitronate monooxygenase family. NMO class I subfamily.</text>
</comment>
<dbReference type="RefSeq" id="WP_169345322.1">
    <property type="nucleotide sequence ID" value="NZ_JABBJJ010000054.1"/>
</dbReference>
<evidence type="ECO:0000256" key="3">
    <source>
        <dbReference type="ARBA" id="ARBA00022575"/>
    </source>
</evidence>
<dbReference type="InterPro" id="IPR013785">
    <property type="entry name" value="Aldolase_TIM"/>
</dbReference>
<dbReference type="EMBL" id="JABBJJ010000054">
    <property type="protein sequence ID" value="NMO16028.1"/>
    <property type="molecule type" value="Genomic_DNA"/>
</dbReference>
<evidence type="ECO:0000256" key="8">
    <source>
        <dbReference type="ARBA" id="ARBA00031155"/>
    </source>
</evidence>
<evidence type="ECO:0000256" key="7">
    <source>
        <dbReference type="ARBA" id="ARBA00023033"/>
    </source>
</evidence>
<dbReference type="Pfam" id="PF03060">
    <property type="entry name" value="NMO"/>
    <property type="match status" value="1"/>
</dbReference>
<accession>A0A848LHJ8</accession>
<dbReference type="InterPro" id="IPR004136">
    <property type="entry name" value="NMO"/>
</dbReference>
<reference evidence="10 11" key="1">
    <citation type="submission" date="2020-04" db="EMBL/GenBank/DDBJ databases">
        <title>Draft genome of Pyxidicoccus fallax type strain.</title>
        <authorList>
            <person name="Whitworth D.E."/>
        </authorList>
    </citation>
    <scope>NUCLEOTIDE SEQUENCE [LARGE SCALE GENOMIC DNA]</scope>
    <source>
        <strain evidence="10 11">DSM 14698</strain>
    </source>
</reference>
<dbReference type="Proteomes" id="UP000518300">
    <property type="component" value="Unassembled WGS sequence"/>
</dbReference>
<keyword evidence="4" id="KW-0285">Flavoprotein</keyword>
<dbReference type="CDD" id="cd04730">
    <property type="entry name" value="NPD_like"/>
    <property type="match status" value="1"/>
</dbReference>
<comment type="caution">
    <text evidence="10">The sequence shown here is derived from an EMBL/GenBank/DDBJ whole genome shotgun (WGS) entry which is preliminary data.</text>
</comment>
<evidence type="ECO:0000256" key="4">
    <source>
        <dbReference type="ARBA" id="ARBA00022630"/>
    </source>
</evidence>
<evidence type="ECO:0000256" key="5">
    <source>
        <dbReference type="ARBA" id="ARBA00022643"/>
    </source>
</evidence>
<keyword evidence="7 10" id="KW-0503">Monooxygenase</keyword>
<name>A0A848LHJ8_9BACT</name>
<keyword evidence="11" id="KW-1185">Reference proteome</keyword>
<dbReference type="PANTHER" id="PTHR42747">
    <property type="entry name" value="NITRONATE MONOOXYGENASE-RELATED"/>
    <property type="match status" value="1"/>
</dbReference>
<evidence type="ECO:0000256" key="1">
    <source>
        <dbReference type="ARBA" id="ARBA00001917"/>
    </source>
</evidence>
<dbReference type="AlphaFoldDB" id="A0A848LHJ8"/>
<evidence type="ECO:0000256" key="6">
    <source>
        <dbReference type="ARBA" id="ARBA00023002"/>
    </source>
</evidence>
<dbReference type="SUPFAM" id="SSF51412">
    <property type="entry name" value="Inosine monophosphate dehydrogenase (IMPDH)"/>
    <property type="match status" value="1"/>
</dbReference>
<dbReference type="GO" id="GO:0009636">
    <property type="term" value="P:response to toxic substance"/>
    <property type="evidence" value="ECO:0007669"/>
    <property type="project" value="UniProtKB-KW"/>
</dbReference>